<dbReference type="GO" id="GO:0005737">
    <property type="term" value="C:cytoplasm"/>
    <property type="evidence" value="ECO:0007669"/>
    <property type="project" value="UniProtKB-SubCell"/>
</dbReference>
<dbReference type="GO" id="GO:0008253">
    <property type="term" value="F:5'-nucleotidase activity"/>
    <property type="evidence" value="ECO:0007669"/>
    <property type="project" value="UniProtKB-UniRule"/>
</dbReference>
<proteinExistence type="inferred from homology"/>
<evidence type="ECO:0000313" key="12">
    <source>
        <dbReference type="Proteomes" id="UP000190064"/>
    </source>
</evidence>
<dbReference type="NCBIfam" id="NF001490">
    <property type="entry name" value="PRK00346.1-4"/>
    <property type="match status" value="1"/>
</dbReference>
<reference evidence="11" key="1">
    <citation type="submission" date="2017-02" db="EMBL/GenBank/DDBJ databases">
        <title>Draft Genome Sequence of the Salt Water Bacterium Oceanospirillum linum ATCC 11336.</title>
        <authorList>
            <person name="Trachtenberg A.M."/>
            <person name="Carney J.G."/>
            <person name="Linnane J.D."/>
            <person name="Rheaume B.A."/>
            <person name="Pitts N.L."/>
            <person name="Mykles D.L."/>
            <person name="Maclea K.S."/>
        </authorList>
    </citation>
    <scope>NUCLEOTIDE SEQUENCE [LARGE SCALE GENOMIC DNA]</scope>
    <source>
        <strain evidence="11">ATCC 11336</strain>
    </source>
</reference>
<comment type="catalytic activity">
    <reaction evidence="1 9">
        <text>a ribonucleoside 5'-phosphate + H2O = a ribonucleoside + phosphate</text>
        <dbReference type="Rhea" id="RHEA:12484"/>
        <dbReference type="ChEBI" id="CHEBI:15377"/>
        <dbReference type="ChEBI" id="CHEBI:18254"/>
        <dbReference type="ChEBI" id="CHEBI:43474"/>
        <dbReference type="ChEBI" id="CHEBI:58043"/>
        <dbReference type="EC" id="3.1.3.5"/>
    </reaction>
</comment>
<dbReference type="Pfam" id="PF01975">
    <property type="entry name" value="SurE"/>
    <property type="match status" value="1"/>
</dbReference>
<dbReference type="HAMAP" id="MF_00060">
    <property type="entry name" value="SurE"/>
    <property type="match status" value="1"/>
</dbReference>
<name>A0A1T1HFI4_OCELI</name>
<comment type="caution">
    <text evidence="11">The sequence shown here is derived from an EMBL/GenBank/DDBJ whole genome shotgun (WGS) entry which is preliminary data.</text>
</comment>
<protein>
    <recommendedName>
        <fullName evidence="9">5'-nucleotidase SurE</fullName>
        <ecNumber evidence="9">3.1.3.5</ecNumber>
    </recommendedName>
    <alternativeName>
        <fullName evidence="9">Nucleoside 5'-monophosphate phosphohydrolase</fullName>
    </alternativeName>
</protein>
<comment type="similarity">
    <text evidence="4 9">Belongs to the SurE nucleotidase family.</text>
</comment>
<dbReference type="PANTHER" id="PTHR30457">
    <property type="entry name" value="5'-NUCLEOTIDASE SURE"/>
    <property type="match status" value="1"/>
</dbReference>
<dbReference type="InterPro" id="IPR002828">
    <property type="entry name" value="SurE-like_Pase/nucleotidase"/>
</dbReference>
<evidence type="ECO:0000256" key="1">
    <source>
        <dbReference type="ARBA" id="ARBA00000815"/>
    </source>
</evidence>
<dbReference type="InterPro" id="IPR036523">
    <property type="entry name" value="SurE-like_sf"/>
</dbReference>
<comment type="function">
    <text evidence="9">Nucleotidase that shows phosphatase activity on nucleoside 5'-monophosphates.</text>
</comment>
<comment type="cofactor">
    <cofactor evidence="9">
        <name>a divalent metal cation</name>
        <dbReference type="ChEBI" id="CHEBI:60240"/>
    </cofactor>
    <text evidence="9">Binds 1 divalent metal cation per subunit.</text>
</comment>
<dbReference type="AlphaFoldDB" id="A0A1T1HFI4"/>
<evidence type="ECO:0000256" key="6">
    <source>
        <dbReference type="ARBA" id="ARBA00022723"/>
    </source>
</evidence>
<organism evidence="11 12">
    <name type="scientific">Oceanospirillum linum</name>
    <dbReference type="NCBI Taxonomy" id="966"/>
    <lineage>
        <taxon>Bacteria</taxon>
        <taxon>Pseudomonadati</taxon>
        <taxon>Pseudomonadota</taxon>
        <taxon>Gammaproteobacteria</taxon>
        <taxon>Oceanospirillales</taxon>
        <taxon>Oceanospirillaceae</taxon>
        <taxon>Oceanospirillum</taxon>
    </lineage>
</organism>
<feature type="domain" description="Survival protein SurE-like phosphatase/nucleotidase" evidence="10">
    <location>
        <begin position="4"/>
        <end position="180"/>
    </location>
</feature>
<comment type="subcellular location">
    <subcellularLocation>
        <location evidence="3 9">Cytoplasm</location>
    </subcellularLocation>
</comment>
<dbReference type="EMBL" id="MTSD02000001">
    <property type="protein sequence ID" value="OOV88624.1"/>
    <property type="molecule type" value="Genomic_DNA"/>
</dbReference>
<feature type="binding site" evidence="9">
    <location>
        <position position="8"/>
    </location>
    <ligand>
        <name>a divalent metal cation</name>
        <dbReference type="ChEBI" id="CHEBI:60240"/>
    </ligand>
</feature>
<dbReference type="GO" id="GO:0046872">
    <property type="term" value="F:metal ion binding"/>
    <property type="evidence" value="ECO:0007669"/>
    <property type="project" value="UniProtKB-UniRule"/>
</dbReference>
<feature type="binding site" evidence="9">
    <location>
        <position position="9"/>
    </location>
    <ligand>
        <name>a divalent metal cation</name>
        <dbReference type="ChEBI" id="CHEBI:60240"/>
    </ligand>
</feature>
<evidence type="ECO:0000256" key="8">
    <source>
        <dbReference type="ARBA" id="ARBA00022801"/>
    </source>
</evidence>
<dbReference type="GO" id="GO:0008254">
    <property type="term" value="F:3'-nucleotidase activity"/>
    <property type="evidence" value="ECO:0007669"/>
    <property type="project" value="TreeGrafter"/>
</dbReference>
<keyword evidence="8 9" id="KW-0378">Hydrolase</keyword>
<evidence type="ECO:0000313" key="11">
    <source>
        <dbReference type="EMBL" id="OOV88624.1"/>
    </source>
</evidence>
<evidence type="ECO:0000256" key="9">
    <source>
        <dbReference type="HAMAP-Rule" id="MF_00060"/>
    </source>
</evidence>
<dbReference type="NCBIfam" id="NF001489">
    <property type="entry name" value="PRK00346.1-3"/>
    <property type="match status" value="1"/>
</dbReference>
<evidence type="ECO:0000256" key="4">
    <source>
        <dbReference type="ARBA" id="ARBA00011062"/>
    </source>
</evidence>
<dbReference type="RefSeq" id="WP_077243063.1">
    <property type="nucleotide sequence ID" value="NZ_FXTS01000004.1"/>
</dbReference>
<dbReference type="GO" id="GO:0004309">
    <property type="term" value="F:exopolyphosphatase activity"/>
    <property type="evidence" value="ECO:0007669"/>
    <property type="project" value="TreeGrafter"/>
</dbReference>
<dbReference type="GO" id="GO:0000166">
    <property type="term" value="F:nucleotide binding"/>
    <property type="evidence" value="ECO:0007669"/>
    <property type="project" value="UniProtKB-KW"/>
</dbReference>
<keyword evidence="6 9" id="KW-0479">Metal-binding</keyword>
<evidence type="ECO:0000256" key="2">
    <source>
        <dbReference type="ARBA" id="ARBA00001946"/>
    </source>
</evidence>
<dbReference type="FunFam" id="3.40.1210.10:FF:000001">
    <property type="entry name" value="5'/3'-nucleotidase SurE"/>
    <property type="match status" value="1"/>
</dbReference>
<feature type="binding site" evidence="9">
    <location>
        <position position="92"/>
    </location>
    <ligand>
        <name>a divalent metal cation</name>
        <dbReference type="ChEBI" id="CHEBI:60240"/>
    </ligand>
</feature>
<evidence type="ECO:0000256" key="5">
    <source>
        <dbReference type="ARBA" id="ARBA00022490"/>
    </source>
</evidence>
<evidence type="ECO:0000259" key="10">
    <source>
        <dbReference type="Pfam" id="PF01975"/>
    </source>
</evidence>
<gene>
    <name evidence="9" type="primary">surE</name>
    <name evidence="11" type="ORF">BTA35_0203800</name>
</gene>
<dbReference type="STRING" id="966.BTA35_0203800"/>
<dbReference type="SUPFAM" id="SSF64167">
    <property type="entry name" value="SurE-like"/>
    <property type="match status" value="1"/>
</dbReference>
<dbReference type="PANTHER" id="PTHR30457:SF12">
    <property type="entry name" value="5'_3'-NUCLEOTIDASE SURE"/>
    <property type="match status" value="1"/>
</dbReference>
<dbReference type="NCBIfam" id="TIGR00087">
    <property type="entry name" value="surE"/>
    <property type="match status" value="1"/>
</dbReference>
<keyword evidence="7 9" id="KW-0547">Nucleotide-binding</keyword>
<dbReference type="Gene3D" id="3.40.1210.10">
    <property type="entry name" value="Survival protein SurE-like phosphatase/nucleotidase"/>
    <property type="match status" value="1"/>
</dbReference>
<dbReference type="EC" id="3.1.3.5" evidence="9"/>
<accession>A0A1T1HFI4</accession>
<dbReference type="Proteomes" id="UP000190064">
    <property type="component" value="Unassembled WGS sequence"/>
</dbReference>
<keyword evidence="5 9" id="KW-0963">Cytoplasm</keyword>
<comment type="cofactor">
    <cofactor evidence="2">
        <name>Mg(2+)</name>
        <dbReference type="ChEBI" id="CHEBI:18420"/>
    </cofactor>
</comment>
<evidence type="ECO:0000256" key="7">
    <source>
        <dbReference type="ARBA" id="ARBA00022741"/>
    </source>
</evidence>
<keyword evidence="12" id="KW-1185">Reference proteome</keyword>
<feature type="binding site" evidence="9">
    <location>
        <position position="40"/>
    </location>
    <ligand>
        <name>a divalent metal cation</name>
        <dbReference type="ChEBI" id="CHEBI:60240"/>
    </ligand>
</feature>
<sequence>MKLLLSNDDGVRAEGLRVLAERLQHDVEKVTVVAPDRDRSGASNSLTLSHPLCPETMESGFHSIDGTPTDCVYMGLSQLFQSEADLVIAGINHGANLGDDVLYSGTVAAATEGRFLGVPSIAVSLAGKKYFATAAEFVARLLGGYYTLDLPEGSILNINVPDLPYDQVKGIRLTRLGKRHPAGEPVPVCDPRGRQRYWIPAAGGTRDAGPDTDFYAVAEGYISITPLHVDLTQDRARKNLASWLSSVSSATELVAD</sequence>
<dbReference type="InterPro" id="IPR030048">
    <property type="entry name" value="SurE"/>
</dbReference>
<evidence type="ECO:0000256" key="3">
    <source>
        <dbReference type="ARBA" id="ARBA00004496"/>
    </source>
</evidence>